<dbReference type="PANTHER" id="PTHR43095:SF5">
    <property type="entry name" value="XYLULOSE KINASE"/>
    <property type="match status" value="1"/>
</dbReference>
<keyword evidence="2 4" id="KW-0808">Transferase</keyword>
<reference evidence="7" key="2">
    <citation type="journal article" date="2021" name="PeerJ">
        <title>Extensive microbial diversity within the chicken gut microbiome revealed by metagenomics and culture.</title>
        <authorList>
            <person name="Gilroy R."/>
            <person name="Ravi A."/>
            <person name="Getino M."/>
            <person name="Pursley I."/>
            <person name="Horton D.L."/>
            <person name="Alikhan N.F."/>
            <person name="Baker D."/>
            <person name="Gharbi K."/>
            <person name="Hall N."/>
            <person name="Watson M."/>
            <person name="Adriaenssens E.M."/>
            <person name="Foster-Nyarko E."/>
            <person name="Jarju S."/>
            <person name="Secka A."/>
            <person name="Antonio M."/>
            <person name="Oren A."/>
            <person name="Chaudhuri R.R."/>
            <person name="La Ragione R."/>
            <person name="Hildebrand F."/>
            <person name="Pallen M.J."/>
        </authorList>
    </citation>
    <scope>NUCLEOTIDE SEQUENCE</scope>
    <source>
        <strain evidence="7">ChiHcec3-11533</strain>
    </source>
</reference>
<dbReference type="PIRSF" id="PIRSF000538">
    <property type="entry name" value="GlpK"/>
    <property type="match status" value="1"/>
</dbReference>
<dbReference type="InterPro" id="IPR043129">
    <property type="entry name" value="ATPase_NBD"/>
</dbReference>
<dbReference type="PANTHER" id="PTHR43095">
    <property type="entry name" value="SUGAR KINASE"/>
    <property type="match status" value="1"/>
</dbReference>
<dbReference type="GO" id="GO:0016773">
    <property type="term" value="F:phosphotransferase activity, alcohol group as acceptor"/>
    <property type="evidence" value="ECO:0007669"/>
    <property type="project" value="InterPro"/>
</dbReference>
<feature type="domain" description="Carbohydrate kinase FGGY C-terminal" evidence="6">
    <location>
        <begin position="260"/>
        <end position="455"/>
    </location>
</feature>
<feature type="domain" description="Carbohydrate kinase FGGY N-terminal" evidence="5">
    <location>
        <begin position="4"/>
        <end position="249"/>
    </location>
</feature>
<proteinExistence type="inferred from homology"/>
<organism evidence="7 8">
    <name type="scientific">Candidatus Pullichristensenella excrementigallinarum</name>
    <dbReference type="NCBI Taxonomy" id="2840907"/>
    <lineage>
        <taxon>Bacteria</taxon>
        <taxon>Bacillati</taxon>
        <taxon>Bacillota</taxon>
        <taxon>Clostridia</taxon>
        <taxon>Candidatus Pullichristensenella</taxon>
    </lineage>
</organism>
<dbReference type="GO" id="GO:0016301">
    <property type="term" value="F:kinase activity"/>
    <property type="evidence" value="ECO:0007669"/>
    <property type="project" value="UniProtKB-KW"/>
</dbReference>
<dbReference type="SUPFAM" id="SSF53067">
    <property type="entry name" value="Actin-like ATPase domain"/>
    <property type="match status" value="2"/>
</dbReference>
<evidence type="ECO:0000313" key="7">
    <source>
        <dbReference type="EMBL" id="HIU33490.1"/>
    </source>
</evidence>
<dbReference type="InterPro" id="IPR050406">
    <property type="entry name" value="FGGY_Carb_Kinase"/>
</dbReference>
<dbReference type="EMBL" id="DVMU01000064">
    <property type="protein sequence ID" value="HIU33490.1"/>
    <property type="molecule type" value="Genomic_DNA"/>
</dbReference>
<evidence type="ECO:0000313" key="8">
    <source>
        <dbReference type="Proteomes" id="UP000824072"/>
    </source>
</evidence>
<dbReference type="Pfam" id="PF02782">
    <property type="entry name" value="FGGY_C"/>
    <property type="match status" value="1"/>
</dbReference>
<dbReference type="PROSITE" id="PS00445">
    <property type="entry name" value="FGGY_KINASES_2"/>
    <property type="match status" value="1"/>
</dbReference>
<dbReference type="InterPro" id="IPR018485">
    <property type="entry name" value="FGGY_C"/>
</dbReference>
<dbReference type="AlphaFoldDB" id="A0A9D1LBK9"/>
<comment type="similarity">
    <text evidence="1 4">Belongs to the FGGY kinase family.</text>
</comment>
<protein>
    <submittedName>
        <fullName evidence="7">Carbohydrate kinase</fullName>
    </submittedName>
</protein>
<evidence type="ECO:0000256" key="4">
    <source>
        <dbReference type="RuleBase" id="RU003733"/>
    </source>
</evidence>
<evidence type="ECO:0000259" key="6">
    <source>
        <dbReference type="Pfam" id="PF02782"/>
    </source>
</evidence>
<gene>
    <name evidence="7" type="ORF">IAB02_02920</name>
</gene>
<dbReference type="GO" id="GO:0005975">
    <property type="term" value="P:carbohydrate metabolic process"/>
    <property type="evidence" value="ECO:0007669"/>
    <property type="project" value="InterPro"/>
</dbReference>
<reference evidence="7" key="1">
    <citation type="submission" date="2020-10" db="EMBL/GenBank/DDBJ databases">
        <authorList>
            <person name="Gilroy R."/>
        </authorList>
    </citation>
    <scope>NUCLEOTIDE SEQUENCE</scope>
    <source>
        <strain evidence="7">ChiHcec3-11533</strain>
    </source>
</reference>
<evidence type="ECO:0000256" key="2">
    <source>
        <dbReference type="ARBA" id="ARBA00022679"/>
    </source>
</evidence>
<dbReference type="InterPro" id="IPR018484">
    <property type="entry name" value="FGGY_N"/>
</dbReference>
<name>A0A9D1LBK9_9FIRM</name>
<dbReference type="InterPro" id="IPR000577">
    <property type="entry name" value="Carb_kinase_FGGY"/>
</dbReference>
<evidence type="ECO:0000256" key="3">
    <source>
        <dbReference type="ARBA" id="ARBA00022777"/>
    </source>
</evidence>
<sequence>MANYFVGIDIGCGGAKACIIDDQGKVMGYGFHEHHIAVSNGCWSETDPDEYWNNICNAIQGILAKTNLDTSQVRGVSVSSAVPAIVMVDREGRVINKAYNFLDTRAQDAIEELKRRVGRERVFEISGYNIDEQSDLTDLMWEKQHRPEDYRRIYKALTPDGYVTYKLTGRMLVNYSGATFFGAAFDIRNKRYNSEILRELGIDEEKLPEVIPCEEVIGEITPQAAERTGLKAGTPVIAGTVDAFAGWLGGGAIEPGETQINLGTAAVLGVILGKPTFVENIWNCIYPVHSQNNYVIFGSTLTGGYVMRYLRNNFSRYERFVEQSGGYDAYDLLNLDAEATRPGADCLITLPHLMGARTPETNAHARGVLFGLDMNHHKGHMIRSMMEGVAFSSFKQFSAMKDAGVPTKGPIVMNEGGAKSRLWRRIFTDVFGHPTVLLKNRTGAPYGNAILAGVSTGYLPGYHVAKEWAEYVDELEPIEKNHAMYMEFFALYNSLYEHIQEDYLALKGLREKYL</sequence>
<accession>A0A9D1LBK9</accession>
<comment type="caution">
    <text evidence="7">The sequence shown here is derived from an EMBL/GenBank/DDBJ whole genome shotgun (WGS) entry which is preliminary data.</text>
</comment>
<evidence type="ECO:0000259" key="5">
    <source>
        <dbReference type="Pfam" id="PF00370"/>
    </source>
</evidence>
<keyword evidence="3 4" id="KW-0418">Kinase</keyword>
<dbReference type="CDD" id="cd07804">
    <property type="entry name" value="ASKHA_NBD_FGGY_RrXK-like"/>
    <property type="match status" value="1"/>
</dbReference>
<dbReference type="Gene3D" id="3.30.420.40">
    <property type="match status" value="2"/>
</dbReference>
<dbReference type="Pfam" id="PF00370">
    <property type="entry name" value="FGGY_N"/>
    <property type="match status" value="1"/>
</dbReference>
<dbReference type="Proteomes" id="UP000824072">
    <property type="component" value="Unassembled WGS sequence"/>
</dbReference>
<evidence type="ECO:0000256" key="1">
    <source>
        <dbReference type="ARBA" id="ARBA00009156"/>
    </source>
</evidence>
<dbReference type="InterPro" id="IPR018483">
    <property type="entry name" value="Carb_kinase_FGGY_CS"/>
</dbReference>